<gene>
    <name evidence="2" type="ORF">IC621_21745</name>
</gene>
<keyword evidence="3" id="KW-1185">Reference proteome</keyword>
<dbReference type="RefSeq" id="WP_191161414.1">
    <property type="nucleotide sequence ID" value="NZ_JACXAI010000037.1"/>
</dbReference>
<dbReference type="PANTHER" id="PTHR34107">
    <property type="entry name" value="SLL0198 PROTEIN-RELATED"/>
    <property type="match status" value="1"/>
</dbReference>
<dbReference type="InterPro" id="IPR012296">
    <property type="entry name" value="Nuclease_put_TT1808"/>
</dbReference>
<organism evidence="2 3">
    <name type="scientific">Metabacillus arenae</name>
    <dbReference type="NCBI Taxonomy" id="2771434"/>
    <lineage>
        <taxon>Bacteria</taxon>
        <taxon>Bacillati</taxon>
        <taxon>Bacillota</taxon>
        <taxon>Bacilli</taxon>
        <taxon>Bacillales</taxon>
        <taxon>Bacillaceae</taxon>
        <taxon>Metabacillus</taxon>
    </lineage>
</organism>
<dbReference type="AlphaFoldDB" id="A0A926NG45"/>
<dbReference type="EMBL" id="JACXAI010000037">
    <property type="protein sequence ID" value="MBD1382829.1"/>
    <property type="molecule type" value="Genomic_DNA"/>
</dbReference>
<comment type="caution">
    <text evidence="2">The sequence shown here is derived from an EMBL/GenBank/DDBJ whole genome shotgun (WGS) entry which is preliminary data.</text>
</comment>
<dbReference type="Gene3D" id="3.90.1570.10">
    <property type="entry name" value="tt1808, chain A"/>
    <property type="match status" value="1"/>
</dbReference>
<keyword evidence="2" id="KW-0255">Endonuclease</keyword>
<dbReference type="InterPro" id="IPR011335">
    <property type="entry name" value="Restrct_endonuc-II-like"/>
</dbReference>
<keyword evidence="2" id="KW-0378">Hydrolase</keyword>
<evidence type="ECO:0000259" key="1">
    <source>
        <dbReference type="Pfam" id="PF05685"/>
    </source>
</evidence>
<dbReference type="CDD" id="cd06260">
    <property type="entry name" value="DUF820-like"/>
    <property type="match status" value="1"/>
</dbReference>
<name>A0A926NG45_9BACI</name>
<dbReference type="Proteomes" id="UP000626844">
    <property type="component" value="Unassembled WGS sequence"/>
</dbReference>
<evidence type="ECO:0000313" key="3">
    <source>
        <dbReference type="Proteomes" id="UP000626844"/>
    </source>
</evidence>
<evidence type="ECO:0000313" key="2">
    <source>
        <dbReference type="EMBL" id="MBD1382829.1"/>
    </source>
</evidence>
<protein>
    <submittedName>
        <fullName evidence="2">Uma2 family endonuclease</fullName>
    </submittedName>
</protein>
<keyword evidence="2" id="KW-0540">Nuclease</keyword>
<feature type="domain" description="Putative restriction endonuclease" evidence="1">
    <location>
        <begin position="29"/>
        <end position="179"/>
    </location>
</feature>
<accession>A0A926NG45</accession>
<dbReference type="InterPro" id="IPR008538">
    <property type="entry name" value="Uma2"/>
</dbReference>
<dbReference type="GO" id="GO:0004519">
    <property type="term" value="F:endonuclease activity"/>
    <property type="evidence" value="ECO:0007669"/>
    <property type="project" value="UniProtKB-KW"/>
</dbReference>
<reference evidence="2" key="1">
    <citation type="submission" date="2020-09" db="EMBL/GenBank/DDBJ databases">
        <title>A novel bacterium of genus Bacillus, isolated from South China Sea.</title>
        <authorList>
            <person name="Huang H."/>
            <person name="Mo K."/>
            <person name="Hu Y."/>
        </authorList>
    </citation>
    <scope>NUCLEOTIDE SEQUENCE</scope>
    <source>
        <strain evidence="2">IB182487</strain>
    </source>
</reference>
<dbReference type="Pfam" id="PF05685">
    <property type="entry name" value="Uma2"/>
    <property type="match status" value="1"/>
</dbReference>
<proteinExistence type="predicted"/>
<dbReference type="SUPFAM" id="SSF52980">
    <property type="entry name" value="Restriction endonuclease-like"/>
    <property type="match status" value="1"/>
</dbReference>
<sequence>MGENKRLKQVEKVKEHTEEYEEARLQPLIEERYEIINGVRYDLKPSPTFNHQVLVTQLLNRIYSTCYPSSTVVVAPMDVHLDEENTVQPDVIYISNENHDIIQNQRIEGPPDLLVEILSPSTSKKDKILKKELYERFGIKEYWIVDPVHHIIDQLVLEKQHYVLHASYGLGDKLSSPQFSCISIDMNKLYEPLLKK</sequence>
<dbReference type="PANTHER" id="PTHR34107:SF4">
    <property type="entry name" value="SLL1222 PROTEIN"/>
    <property type="match status" value="1"/>
</dbReference>